<evidence type="ECO:0000256" key="1">
    <source>
        <dbReference type="SAM" id="MobiDB-lite"/>
    </source>
</evidence>
<name>A0ABY5BDC1_BURGL</name>
<dbReference type="InterPro" id="IPR021340">
    <property type="entry name" value="DUF2957"/>
</dbReference>
<sequence>MFRNTKPRAALLSCFVLAMPFFAGCGGGDSGDAPAAIQVPQCSGSSCPASGSTTTATVTNKLCPDALDYSTTYTGGSGSGEYVKVQFDTTKLTYQMQFVLSSVPTSAGQVNLTRAGKTITGTFHRATSLPTAEQNRCAFVLDNGATSDGSYSVTINPVDPPTLFVGNGVVGGGIPGATIEFDGVALLGNLGAVPSRTFDFFPYIGFTDTETDFTKVAGNYNELGIHLSPIGTSYQTAKPQGWQPDVVNWNETLNADGSCTITPGSDYSCRTTGSPWTLRTNSDGSPDNVFVSKPTSSSSPYPSAGQGQPIVLLAPSQAQGIMIVGKLRGALIPIVIRVGQAFVPSNPADLLSTVADAEIGISALAPATAIASNSLTGGFIGATSASACGIVANNGNSAAPAVGDASFNASVPHPNLPGIYSGTFFEPTAGNCLDGTAVSTFAANYTSTLFSGATAAFIDPLTSSSSSTFSLDYTQATPGLIKVTALQDFNARNGSGPVAIFHSGDTGWAIKVGEVYAMVMNNSQYNPFFTVGAFVQ</sequence>
<evidence type="ECO:0000256" key="2">
    <source>
        <dbReference type="SAM" id="SignalP"/>
    </source>
</evidence>
<organism evidence="3 4">
    <name type="scientific">Burkholderia glumae</name>
    <name type="common">Pseudomonas glumae</name>
    <dbReference type="NCBI Taxonomy" id="337"/>
    <lineage>
        <taxon>Bacteria</taxon>
        <taxon>Pseudomonadati</taxon>
        <taxon>Pseudomonadota</taxon>
        <taxon>Betaproteobacteria</taxon>
        <taxon>Burkholderiales</taxon>
        <taxon>Burkholderiaceae</taxon>
        <taxon>Burkholderia</taxon>
    </lineage>
</organism>
<accession>A0ABY5BDC1</accession>
<reference evidence="3" key="1">
    <citation type="submission" date="2022-06" db="EMBL/GenBank/DDBJ databases">
        <title>Draft genome sequence of Burkholderia glumae strain GR20004 isolated from rice panicle showing bacterial panicle blight.</title>
        <authorList>
            <person name="Choi S.Y."/>
            <person name="Lee Y.H."/>
        </authorList>
    </citation>
    <scope>NUCLEOTIDE SEQUENCE</scope>
    <source>
        <strain evidence="3">GR20004</strain>
    </source>
</reference>
<keyword evidence="2" id="KW-0732">Signal</keyword>
<feature type="signal peptide" evidence="2">
    <location>
        <begin position="1"/>
        <end position="23"/>
    </location>
</feature>
<proteinExistence type="predicted"/>
<feature type="region of interest" description="Disordered" evidence="1">
    <location>
        <begin position="278"/>
        <end position="304"/>
    </location>
</feature>
<dbReference type="RefSeq" id="WP_252836531.1">
    <property type="nucleotide sequence ID" value="NZ_CP099583.1"/>
</dbReference>
<dbReference type="PROSITE" id="PS51257">
    <property type="entry name" value="PROKAR_LIPOPROTEIN"/>
    <property type="match status" value="1"/>
</dbReference>
<gene>
    <name evidence="3" type="ORF">NFI99_03890</name>
</gene>
<protein>
    <submittedName>
        <fullName evidence="3">DUF2957 domain-containing protein</fullName>
    </submittedName>
</protein>
<dbReference type="Proteomes" id="UP001056386">
    <property type="component" value="Chromosome 2"/>
</dbReference>
<feature type="compositionally biased region" description="Low complexity" evidence="1">
    <location>
        <begin position="292"/>
        <end position="303"/>
    </location>
</feature>
<feature type="chain" id="PRO_5047076036" evidence="2">
    <location>
        <begin position="24"/>
        <end position="536"/>
    </location>
</feature>
<dbReference type="Pfam" id="PF11170">
    <property type="entry name" value="DUF2957"/>
    <property type="match status" value="1"/>
</dbReference>
<dbReference type="EMBL" id="CP099583">
    <property type="protein sequence ID" value="USS43611.1"/>
    <property type="molecule type" value="Genomic_DNA"/>
</dbReference>
<evidence type="ECO:0000313" key="4">
    <source>
        <dbReference type="Proteomes" id="UP001056386"/>
    </source>
</evidence>
<evidence type="ECO:0000313" key="3">
    <source>
        <dbReference type="EMBL" id="USS43611.1"/>
    </source>
</evidence>
<keyword evidence="4" id="KW-1185">Reference proteome</keyword>